<name>A0A1G6IKG8_9BACT</name>
<reference evidence="2 4" key="1">
    <citation type="submission" date="2016-10" db="EMBL/GenBank/DDBJ databases">
        <authorList>
            <person name="de Groot N.N."/>
        </authorList>
    </citation>
    <scope>NUCLEOTIDE SEQUENCE [LARGE SCALE GENOMIC DNA]</scope>
    <source>
        <strain evidence="2 4">WG14</strain>
    </source>
</reference>
<keyword evidence="4" id="KW-1185">Reference proteome</keyword>
<evidence type="ECO:0000313" key="2">
    <source>
        <dbReference type="EMBL" id="SDC06931.1"/>
    </source>
</evidence>
<keyword evidence="1" id="KW-0472">Membrane</keyword>
<dbReference type="Proteomes" id="UP000297288">
    <property type="component" value="Unassembled WGS sequence"/>
</dbReference>
<feature type="transmembrane region" description="Helical" evidence="1">
    <location>
        <begin position="12"/>
        <end position="31"/>
    </location>
</feature>
<dbReference type="InterPro" id="IPR032604">
    <property type="entry name" value="DUF4897"/>
</dbReference>
<evidence type="ECO:0000256" key="1">
    <source>
        <dbReference type="SAM" id="Phobius"/>
    </source>
</evidence>
<evidence type="ECO:0000313" key="4">
    <source>
        <dbReference type="Proteomes" id="UP000199322"/>
    </source>
</evidence>
<protein>
    <submittedName>
        <fullName evidence="3">DUF4897 domain-containing protein</fullName>
    </submittedName>
</protein>
<dbReference type="EMBL" id="SRME01000001">
    <property type="protein sequence ID" value="TGG89229.1"/>
    <property type="molecule type" value="Genomic_DNA"/>
</dbReference>
<sequence>MPENRTPKRNSNFILITLIFLGGLTIFQFFMANSMRAKYDILNSNSIFIINEDQSVAINTNITMKAEDDNSFNQLIENFNTPDEEKKEAYVDNFAQIMKNIERPFEVISYESTMSTSKPNLTIEETVTVMGFTDRLNSNTLEFSLPGQPLNVQDSIVIEYPRNWQIQSIIPQPTQRGENFVIYEQEGQIDFPTIVFDITY</sequence>
<accession>A0A1G6IKG8</accession>
<dbReference type="Proteomes" id="UP000199322">
    <property type="component" value="Unassembled WGS sequence"/>
</dbReference>
<evidence type="ECO:0000313" key="3">
    <source>
        <dbReference type="EMBL" id="TGG89229.1"/>
    </source>
</evidence>
<keyword evidence="1" id="KW-1133">Transmembrane helix</keyword>
<dbReference type="RefSeq" id="WP_091402359.1">
    <property type="nucleotide sequence ID" value="NZ_FMYV01000001.1"/>
</dbReference>
<proteinExistence type="predicted"/>
<dbReference type="Pfam" id="PF16238">
    <property type="entry name" value="DUF4897"/>
    <property type="match status" value="1"/>
</dbReference>
<gene>
    <name evidence="3" type="ORF">E4650_03310</name>
    <name evidence="2" type="ORF">SAMN04488588_0408</name>
</gene>
<reference evidence="3 5" key="2">
    <citation type="submission" date="2019-04" db="EMBL/GenBank/DDBJ databases">
        <title>Draft genome sequence data and analysis of a Fermenting Bacterium, Geotoga petraea strain HO-Geo1, isolated from heavy-oil petroleum reservoir in Russia.</title>
        <authorList>
            <person name="Grouzdev D.S."/>
            <person name="Semenova E.M."/>
            <person name="Sokolova D.S."/>
            <person name="Tourova T.P."/>
            <person name="Poltaraus A.B."/>
            <person name="Nazina T.N."/>
        </authorList>
    </citation>
    <scope>NUCLEOTIDE SEQUENCE [LARGE SCALE GENOMIC DNA]</scope>
    <source>
        <strain evidence="3 5">HO-Geo1</strain>
    </source>
</reference>
<dbReference type="STRING" id="28234.SAMN04488588_0408"/>
<dbReference type="EMBL" id="FMYV01000001">
    <property type="protein sequence ID" value="SDC06931.1"/>
    <property type="molecule type" value="Genomic_DNA"/>
</dbReference>
<evidence type="ECO:0000313" key="5">
    <source>
        <dbReference type="Proteomes" id="UP000297288"/>
    </source>
</evidence>
<organism evidence="2 4">
    <name type="scientific">Geotoga petraea</name>
    <dbReference type="NCBI Taxonomy" id="28234"/>
    <lineage>
        <taxon>Bacteria</taxon>
        <taxon>Thermotogati</taxon>
        <taxon>Thermotogota</taxon>
        <taxon>Thermotogae</taxon>
        <taxon>Petrotogales</taxon>
        <taxon>Petrotogaceae</taxon>
        <taxon>Geotoga</taxon>
    </lineage>
</organism>
<keyword evidence="1" id="KW-0812">Transmembrane</keyword>
<dbReference type="AlphaFoldDB" id="A0A1G6IKG8"/>